<evidence type="ECO:0000313" key="1">
    <source>
        <dbReference type="EMBL" id="QGY81119.1"/>
    </source>
</evidence>
<name>A0A6I6L5P6_9SPHN</name>
<sequence>MFARRSFAPPCSQPAAFPHAGALTIRQAMCGNAVVAMMNLAMIVAVATPMTNRSRTAATSWSGRKMTAVRVGRVARMMQLQMTDKDEVENVDVVAVAVVMTPPAMTVADEVAAATIRAEFRVAGRPWKDSYFPGPFDKGDNPFYFFLILRHDMKQQNFRLCRPGEFI</sequence>
<reference evidence="2" key="1">
    <citation type="submission" date="2019-01" db="EMBL/GenBank/DDBJ databases">
        <title>Sphingorhabdus lacus sp.nov., isolated from an oligotrophic freshwater lake.</title>
        <authorList>
            <person name="Park M."/>
        </authorList>
    </citation>
    <scope>NUCLEOTIDE SEQUENCE [LARGE SCALE GENOMIC DNA]</scope>
    <source>
        <strain evidence="2">IMCC1753</strain>
    </source>
</reference>
<dbReference type="EMBL" id="CP035733">
    <property type="protein sequence ID" value="QGY81119.1"/>
    <property type="molecule type" value="Genomic_DNA"/>
</dbReference>
<dbReference type="KEGG" id="slaa:EUU25_11110"/>
<proteinExistence type="predicted"/>
<dbReference type="RefSeq" id="WP_222848786.1">
    <property type="nucleotide sequence ID" value="NZ_CP035733.1"/>
</dbReference>
<dbReference type="AlphaFoldDB" id="A0A6I6L5P6"/>
<dbReference type="Proteomes" id="UP000428803">
    <property type="component" value="Chromosome"/>
</dbReference>
<keyword evidence="2" id="KW-1185">Reference proteome</keyword>
<evidence type="ECO:0000313" key="2">
    <source>
        <dbReference type="Proteomes" id="UP000428803"/>
    </source>
</evidence>
<accession>A0A6I6L5P6</accession>
<gene>
    <name evidence="1" type="ORF">EUU25_11110</name>
</gene>
<protein>
    <submittedName>
        <fullName evidence="1">Uncharacterized protein</fullName>
    </submittedName>
</protein>
<organism evidence="1 2">
    <name type="scientific">Sphingorhabdus lacus</name>
    <dbReference type="NCBI Taxonomy" id="392610"/>
    <lineage>
        <taxon>Bacteria</taxon>
        <taxon>Pseudomonadati</taxon>
        <taxon>Pseudomonadota</taxon>
        <taxon>Alphaproteobacteria</taxon>
        <taxon>Sphingomonadales</taxon>
        <taxon>Sphingomonadaceae</taxon>
        <taxon>Sphingorhabdus</taxon>
    </lineage>
</organism>